<proteinExistence type="predicted"/>
<keyword evidence="2" id="KW-0378">Hydrolase</keyword>
<evidence type="ECO:0000259" key="1">
    <source>
        <dbReference type="Pfam" id="PF14279"/>
    </source>
</evidence>
<organism evidence="2 3">
    <name type="scientific">Leptospira idonii</name>
    <dbReference type="NCBI Taxonomy" id="1193500"/>
    <lineage>
        <taxon>Bacteria</taxon>
        <taxon>Pseudomonadati</taxon>
        <taxon>Spirochaetota</taxon>
        <taxon>Spirochaetia</taxon>
        <taxon>Leptospirales</taxon>
        <taxon>Leptospiraceae</taxon>
        <taxon>Leptospira</taxon>
    </lineage>
</organism>
<accession>A0A4R9LUI6</accession>
<dbReference type="AlphaFoldDB" id="A0A4R9LUI6"/>
<dbReference type="InterPro" id="IPR029471">
    <property type="entry name" value="HNH_5"/>
</dbReference>
<keyword evidence="3" id="KW-1185">Reference proteome</keyword>
<comment type="caution">
    <text evidence="2">The sequence shown here is derived from an EMBL/GenBank/DDBJ whole genome shotgun (WGS) entry which is preliminary data.</text>
</comment>
<protein>
    <submittedName>
        <fullName evidence="2">HNH endonuclease</fullName>
    </submittedName>
</protein>
<dbReference type="Proteomes" id="UP000298058">
    <property type="component" value="Unassembled WGS sequence"/>
</dbReference>
<dbReference type="EMBL" id="RQHW01000070">
    <property type="protein sequence ID" value="TGN17487.1"/>
    <property type="molecule type" value="Genomic_DNA"/>
</dbReference>
<feature type="domain" description="HNH endonuclease 5" evidence="1">
    <location>
        <begin position="13"/>
        <end position="57"/>
    </location>
</feature>
<dbReference type="OrthoDB" id="346241at2"/>
<name>A0A4R9LUI6_9LEPT</name>
<reference evidence="2" key="1">
    <citation type="journal article" date="2019" name="PLoS Negl. Trop. Dis.">
        <title>Revisiting the worldwide diversity of Leptospira species in the environment.</title>
        <authorList>
            <person name="Vincent A.T."/>
            <person name="Schiettekatte O."/>
            <person name="Bourhy P."/>
            <person name="Veyrier F.J."/>
            <person name="Picardeau M."/>
        </authorList>
    </citation>
    <scope>NUCLEOTIDE SEQUENCE [LARGE SCALE GENOMIC DNA]</scope>
    <source>
        <strain evidence="2">201300427</strain>
    </source>
</reference>
<dbReference type="Pfam" id="PF14279">
    <property type="entry name" value="HNH_5"/>
    <property type="match status" value="1"/>
</dbReference>
<evidence type="ECO:0000313" key="2">
    <source>
        <dbReference type="EMBL" id="TGN17487.1"/>
    </source>
</evidence>
<evidence type="ECO:0000313" key="3">
    <source>
        <dbReference type="Proteomes" id="UP000298058"/>
    </source>
</evidence>
<keyword evidence="2" id="KW-0540">Nuclease</keyword>
<dbReference type="GO" id="GO:0004519">
    <property type="term" value="F:endonuclease activity"/>
    <property type="evidence" value="ECO:0007669"/>
    <property type="project" value="UniProtKB-KW"/>
</dbReference>
<sequence length="342" mass="39569">MNNNCYLPVSDHTHKSSNEHIFPKSIGGKLKAKNLLCQKHNSLFGHSIDATLEKAFLPYCIMLGVNQISNRNEKHFIANIGNRKIKVYANGRTELAKPSLNSTIDETTGIEQIQIEAPNEKYLNQLLSQLKKDRPNLKSQVKTENKYNVRIDTIDYQPSFKIPFFDKDIHRSICKTLANYWIYSGKPKDSIKPLIQYILDQNLLPIVPFYNTEIILTKPNKAILNSLVIVGCSHLKKLVGYVELLDAYRVIIQIDSNYSDLDFCLHFSENVFTNENFNNLQINHQALLDFNDYHLKAELLEETKISKGFARFAYFAKQKADFYQLVNLYKYSIRQSHSSNFY</sequence>
<keyword evidence="2" id="KW-0255">Endonuclease</keyword>
<gene>
    <name evidence="2" type="ORF">EHS15_17005</name>
</gene>